<evidence type="ECO:0000313" key="2">
    <source>
        <dbReference type="Proteomes" id="UP000178700"/>
    </source>
</evidence>
<gene>
    <name evidence="1" type="ORF">A2642_01745</name>
</gene>
<name>A0A1F6V4S0_9BACT</name>
<proteinExistence type="predicted"/>
<reference evidence="1 2" key="1">
    <citation type="journal article" date="2016" name="Nat. Commun.">
        <title>Thousands of microbial genomes shed light on interconnected biogeochemical processes in an aquifer system.</title>
        <authorList>
            <person name="Anantharaman K."/>
            <person name="Brown C.T."/>
            <person name="Hug L.A."/>
            <person name="Sharon I."/>
            <person name="Castelle C.J."/>
            <person name="Probst A.J."/>
            <person name="Thomas B.C."/>
            <person name="Singh A."/>
            <person name="Wilkins M.J."/>
            <person name="Karaoz U."/>
            <person name="Brodie E.L."/>
            <person name="Williams K.H."/>
            <person name="Hubbard S.S."/>
            <person name="Banfield J.F."/>
        </authorList>
    </citation>
    <scope>NUCLEOTIDE SEQUENCE [LARGE SCALE GENOMIC DNA]</scope>
</reference>
<dbReference type="Proteomes" id="UP000178700">
    <property type="component" value="Unassembled WGS sequence"/>
</dbReference>
<protein>
    <submittedName>
        <fullName evidence="1">Uncharacterized protein</fullName>
    </submittedName>
</protein>
<accession>A0A1F6V4S0</accession>
<evidence type="ECO:0000313" key="1">
    <source>
        <dbReference type="EMBL" id="OGI64456.1"/>
    </source>
</evidence>
<comment type="caution">
    <text evidence="1">The sequence shown here is derived from an EMBL/GenBank/DDBJ whole genome shotgun (WGS) entry which is preliminary data.</text>
</comment>
<dbReference type="EMBL" id="MFTJ01000052">
    <property type="protein sequence ID" value="OGI64456.1"/>
    <property type="molecule type" value="Genomic_DNA"/>
</dbReference>
<organism evidence="1 2">
    <name type="scientific">Candidatus Nomurabacteria bacterium RIFCSPHIGHO2_01_FULL_39_10</name>
    <dbReference type="NCBI Taxonomy" id="1801733"/>
    <lineage>
        <taxon>Bacteria</taxon>
        <taxon>Candidatus Nomuraibacteriota</taxon>
    </lineage>
</organism>
<sequence length="60" mass="7020">MGYITTLASILRFFEETIKDTKTTPEMRSLQLVSIRKVINDLLYLNKHHTIVLKDEKKGK</sequence>
<dbReference type="AlphaFoldDB" id="A0A1F6V4S0"/>